<feature type="compositionally biased region" description="Basic and acidic residues" evidence="2">
    <location>
        <begin position="12"/>
        <end position="22"/>
    </location>
</feature>
<feature type="region of interest" description="Disordered" evidence="2">
    <location>
        <begin position="98"/>
        <end position="266"/>
    </location>
</feature>
<feature type="compositionally biased region" description="Acidic residues" evidence="2">
    <location>
        <begin position="666"/>
        <end position="690"/>
    </location>
</feature>
<dbReference type="GO" id="GO:0003723">
    <property type="term" value="F:RNA binding"/>
    <property type="evidence" value="ECO:0007669"/>
    <property type="project" value="UniProtKB-UniRule"/>
</dbReference>
<dbReference type="OMA" id="HYQRYKV"/>
<feature type="region of interest" description="Disordered" evidence="2">
    <location>
        <begin position="332"/>
        <end position="372"/>
    </location>
</feature>
<proteinExistence type="predicted"/>
<keyword evidence="5" id="KW-1185">Reference proteome</keyword>
<feature type="compositionally biased region" description="Acidic residues" evidence="2">
    <location>
        <begin position="747"/>
        <end position="756"/>
    </location>
</feature>
<feature type="compositionally biased region" description="Basic and acidic residues" evidence="2">
    <location>
        <begin position="584"/>
        <end position="599"/>
    </location>
</feature>
<reference evidence="4" key="2">
    <citation type="submission" date="2025-09" db="UniProtKB">
        <authorList>
            <consortium name="Ensembl"/>
        </authorList>
    </citation>
    <scope>IDENTIFICATION</scope>
</reference>
<feature type="compositionally biased region" description="Low complexity" evidence="2">
    <location>
        <begin position="624"/>
        <end position="637"/>
    </location>
</feature>
<feature type="compositionally biased region" description="Basic and acidic residues" evidence="2">
    <location>
        <begin position="332"/>
        <end position="355"/>
    </location>
</feature>
<keyword evidence="1" id="KW-0694">RNA-binding</keyword>
<feature type="compositionally biased region" description="Basic and acidic residues" evidence="2">
    <location>
        <begin position="609"/>
        <end position="618"/>
    </location>
</feature>
<feature type="compositionally biased region" description="Low complexity" evidence="2">
    <location>
        <begin position="112"/>
        <end position="130"/>
    </location>
</feature>
<feature type="compositionally biased region" description="Basic and acidic residues" evidence="2">
    <location>
        <begin position="185"/>
        <end position="198"/>
    </location>
</feature>
<feature type="compositionally biased region" description="Basic residues" evidence="2">
    <location>
        <begin position="557"/>
        <end position="568"/>
    </location>
</feature>
<feature type="compositionally biased region" description="Low complexity" evidence="2">
    <location>
        <begin position="171"/>
        <end position="182"/>
    </location>
</feature>
<reference evidence="4" key="1">
    <citation type="submission" date="2025-08" db="UniProtKB">
        <authorList>
            <consortium name="Ensembl"/>
        </authorList>
    </citation>
    <scope>IDENTIFICATION</scope>
</reference>
<feature type="compositionally biased region" description="Basic and acidic residues" evidence="2">
    <location>
        <begin position="638"/>
        <end position="662"/>
    </location>
</feature>
<feature type="region of interest" description="Disordered" evidence="2">
    <location>
        <begin position="871"/>
        <end position="1046"/>
    </location>
</feature>
<dbReference type="SMART" id="SM00360">
    <property type="entry name" value="RRM"/>
    <property type="match status" value="2"/>
</dbReference>
<feature type="compositionally biased region" description="Basic and acidic residues" evidence="2">
    <location>
        <begin position="902"/>
        <end position="914"/>
    </location>
</feature>
<feature type="compositionally biased region" description="Basic and acidic residues" evidence="2">
    <location>
        <begin position="871"/>
        <end position="895"/>
    </location>
</feature>
<feature type="region of interest" description="Disordered" evidence="2">
    <location>
        <begin position="773"/>
        <end position="792"/>
    </location>
</feature>
<dbReference type="STRING" id="30732.ENSOMEP00000020391"/>
<dbReference type="Gene3D" id="3.30.70.330">
    <property type="match status" value="3"/>
</dbReference>
<dbReference type="InterPro" id="IPR000504">
    <property type="entry name" value="RRM_dom"/>
</dbReference>
<dbReference type="GeneID" id="112138518"/>
<dbReference type="PROSITE" id="PS50102">
    <property type="entry name" value="RRM"/>
    <property type="match status" value="1"/>
</dbReference>
<evidence type="ECO:0000259" key="3">
    <source>
        <dbReference type="PROSITE" id="PS50102"/>
    </source>
</evidence>
<dbReference type="InterPro" id="IPR035979">
    <property type="entry name" value="RBD_domain_sf"/>
</dbReference>
<dbReference type="KEGG" id="oml:112138518"/>
<evidence type="ECO:0000313" key="5">
    <source>
        <dbReference type="Proteomes" id="UP000261560"/>
    </source>
</evidence>
<feature type="compositionally biased region" description="Basic and acidic residues" evidence="2">
    <location>
        <begin position="932"/>
        <end position="950"/>
    </location>
</feature>
<organism evidence="4 5">
    <name type="scientific">Oryzias melastigma</name>
    <name type="common">Marine medaka</name>
    <dbReference type="NCBI Taxonomy" id="30732"/>
    <lineage>
        <taxon>Eukaryota</taxon>
        <taxon>Metazoa</taxon>
        <taxon>Chordata</taxon>
        <taxon>Craniata</taxon>
        <taxon>Vertebrata</taxon>
        <taxon>Euteleostomi</taxon>
        <taxon>Actinopterygii</taxon>
        <taxon>Neopterygii</taxon>
        <taxon>Teleostei</taxon>
        <taxon>Neoteleostei</taxon>
        <taxon>Acanthomorphata</taxon>
        <taxon>Ovalentaria</taxon>
        <taxon>Atherinomorphae</taxon>
        <taxon>Beloniformes</taxon>
        <taxon>Adrianichthyidae</taxon>
        <taxon>Oryziinae</taxon>
        <taxon>Oryzias</taxon>
    </lineage>
</organism>
<dbReference type="OrthoDB" id="10072641at2759"/>
<feature type="compositionally biased region" description="Acidic residues" evidence="2">
    <location>
        <begin position="698"/>
        <end position="714"/>
    </location>
</feature>
<feature type="compositionally biased region" description="Low complexity" evidence="2">
    <location>
        <begin position="245"/>
        <end position="263"/>
    </location>
</feature>
<feature type="compositionally biased region" description="Acidic residues" evidence="2">
    <location>
        <begin position="777"/>
        <end position="788"/>
    </location>
</feature>
<dbReference type="Ensembl" id="ENSOMET00000036089.1">
    <property type="protein sequence ID" value="ENSOMEP00000020391.1"/>
    <property type="gene ID" value="ENSOMEG00000022255.1"/>
</dbReference>
<feature type="compositionally biased region" description="Basic and acidic residues" evidence="2">
    <location>
        <begin position="715"/>
        <end position="746"/>
    </location>
</feature>
<dbReference type="InterPro" id="IPR013087">
    <property type="entry name" value="Znf_C2H2_type"/>
</dbReference>
<feature type="region of interest" description="Disordered" evidence="2">
    <location>
        <begin position="545"/>
        <end position="762"/>
    </location>
</feature>
<dbReference type="SUPFAM" id="SSF54928">
    <property type="entry name" value="RNA-binding domain, RBD"/>
    <property type="match status" value="2"/>
</dbReference>
<sequence length="1096" mass="122370">MSSNYPYQRSLPDSDLRPDPRRSSSAPDANLYRRPHESFSTPSYSLSSSRGSAAPPSSQDGVLSILSSCGLEPEDLSVLAELPEDVLTVDSLPHILKQIKGKRGGGEPLPPTASSSSFPSISAPRPSASFSHRDRDEQHSQLVQYPLGHISSSTSKSDIPSNRWESPSTFSSVRSPPATSSSFRHKTDFDYRPSHSDYGKTALTPSAAPAPQVFPSRFSGLGPTGHRAVPPPDERRSKAWEARPSSGSLFGSSSGRSSRFSSSMPSKKEAQDFHGMAPEVFPYSCSLCDITVLSEKAWTQHTNCTQHADGQLKLLQRFPHWDCRLKNIRSDESKSERWKDERRPARTAKEPEKKNPSQSQAPQADKALQKPASDRGKVVCVKFPAQSVDEAYLRKLTEPFGKILKILMFPSLAFVELGSIDQAKDLVKFHTNYPPTVNGKQIEFSISSTFSFLQSSQVVSFTPAPDGKDGYSDLISIVKRFGAPLYTLVLPSKVLVEMKSSAEAQKLVNYYSSNKLKINDSIIRVAFSDEYRSLLKVSLAKKYEEEEPAKDSDLRRPTRTRSRSRSRGRSRDSKSSRTRSRSRQRSERSRRSRSRDGKMSRRYRRTRSRSKDGSERSRTRSKSIEQSSNSSRQNQNKENSKEAEPPREEQQTITADIRREEPAAAGEEEEKEKLEEEDSMSTDEGMEVIAEDGKMIKDEDEESLKEEEDMEEEEQEKKMETEVEEMDVKDAGAEDQEERVKEMSEMKEEEEEETEDAGFPVDLENCITLDEVHSDDQGEGDGGEESELESSRVVSFSSVPQCCTDAELIKVMRGFGTVVRYLLNQQQASVEMSSPSEAQKAAEELNSKCISINGCRLIGFVSRENIRLADGRDVTGDEDEERKSDPRNETSERLEPTNSEPGEAREEAHGKQALEEVVQEGEETPETSQESPSDKTEENETERKPPGRRDTVKRKGAPQNRRGSPKSQRTHEEKITVSNAPEVSEDENRPDGQDLQQQRGTEGLSDSGEPEVTDHPETAEQNSEAAPPLAPVGGATEAEKTAKAVGTEFVRPVVGYYCNLCQLIFYDEDEAKGDHCRTPAHYAKYQEKTGKDPWTS</sequence>
<dbReference type="GO" id="GO:0008270">
    <property type="term" value="F:zinc ion binding"/>
    <property type="evidence" value="ECO:0007669"/>
    <property type="project" value="InterPro"/>
</dbReference>
<feature type="domain" description="RRM" evidence="3">
    <location>
        <begin position="376"/>
        <end position="449"/>
    </location>
</feature>
<dbReference type="RefSeq" id="XP_024116837.1">
    <property type="nucleotide sequence ID" value="XM_024261069.2"/>
</dbReference>
<dbReference type="Proteomes" id="UP000261560">
    <property type="component" value="Unplaced"/>
</dbReference>
<evidence type="ECO:0000256" key="2">
    <source>
        <dbReference type="SAM" id="MobiDB-lite"/>
    </source>
</evidence>
<dbReference type="InterPro" id="IPR003604">
    <property type="entry name" value="Matrin/U1-like-C_Znf_C2H2"/>
</dbReference>
<feature type="compositionally biased region" description="Low complexity" evidence="2">
    <location>
        <begin position="151"/>
        <end position="161"/>
    </location>
</feature>
<accession>A0A3B3CS19</accession>
<dbReference type="InterPro" id="IPR012677">
    <property type="entry name" value="Nucleotide-bd_a/b_plait_sf"/>
</dbReference>
<dbReference type="PANTHER" id="PTHR15592">
    <property type="entry name" value="MATRIN 3/NUCLEAR PROTEIN 220-RELATED"/>
    <property type="match status" value="1"/>
</dbReference>
<dbReference type="CTD" id="556124"/>
<feature type="compositionally biased region" description="Low complexity" evidence="2">
    <location>
        <begin position="38"/>
        <end position="58"/>
    </location>
</feature>
<dbReference type="Pfam" id="PF12874">
    <property type="entry name" value="zf-met"/>
    <property type="match status" value="1"/>
</dbReference>
<feature type="compositionally biased region" description="Basic and acidic residues" evidence="2">
    <location>
        <begin position="232"/>
        <end position="241"/>
    </location>
</feature>
<dbReference type="GeneTree" id="ENSGT00940000169511"/>
<evidence type="ECO:0000256" key="1">
    <source>
        <dbReference type="PROSITE-ProRule" id="PRU00176"/>
    </source>
</evidence>
<name>A0A3B3CS19_ORYME</name>
<protein>
    <submittedName>
        <fullName evidence="4">Matrin-3-like</fullName>
    </submittedName>
</protein>
<dbReference type="PaxDb" id="30732-ENSOMEP00000020391"/>
<evidence type="ECO:0000313" key="4">
    <source>
        <dbReference type="Ensembl" id="ENSOMEP00000020391.1"/>
    </source>
</evidence>
<dbReference type="AlphaFoldDB" id="A0A3B3CS19"/>
<feature type="compositionally biased region" description="Basic and acidic residues" evidence="2">
    <location>
        <begin position="545"/>
        <end position="556"/>
    </location>
</feature>
<feature type="region of interest" description="Disordered" evidence="2">
    <location>
        <begin position="1"/>
        <end position="62"/>
    </location>
</feature>
<dbReference type="SMART" id="SM00451">
    <property type="entry name" value="ZnF_U1"/>
    <property type="match status" value="2"/>
</dbReference>